<reference evidence="2" key="1">
    <citation type="submission" date="2022-08" db="EMBL/GenBank/DDBJ databases">
        <authorList>
            <person name="Gutierrez-Valencia J."/>
        </authorList>
    </citation>
    <scope>NUCLEOTIDE SEQUENCE</scope>
</reference>
<feature type="region of interest" description="Disordered" evidence="1">
    <location>
        <begin position="26"/>
        <end position="76"/>
    </location>
</feature>
<gene>
    <name evidence="2" type="ORF">LITE_LOCUS16885</name>
</gene>
<evidence type="ECO:0000256" key="1">
    <source>
        <dbReference type="SAM" id="MobiDB-lite"/>
    </source>
</evidence>
<dbReference type="Proteomes" id="UP001154282">
    <property type="component" value="Unassembled WGS sequence"/>
</dbReference>
<organism evidence="2 3">
    <name type="scientific">Linum tenue</name>
    <dbReference type="NCBI Taxonomy" id="586396"/>
    <lineage>
        <taxon>Eukaryota</taxon>
        <taxon>Viridiplantae</taxon>
        <taxon>Streptophyta</taxon>
        <taxon>Embryophyta</taxon>
        <taxon>Tracheophyta</taxon>
        <taxon>Spermatophyta</taxon>
        <taxon>Magnoliopsida</taxon>
        <taxon>eudicotyledons</taxon>
        <taxon>Gunneridae</taxon>
        <taxon>Pentapetalae</taxon>
        <taxon>rosids</taxon>
        <taxon>fabids</taxon>
        <taxon>Malpighiales</taxon>
        <taxon>Linaceae</taxon>
        <taxon>Linum</taxon>
    </lineage>
</organism>
<dbReference type="PANTHER" id="PTHR36792:SF5">
    <property type="entry name" value="SEL1 REPEAT PROTEIN"/>
    <property type="match status" value="1"/>
</dbReference>
<comment type="caution">
    <text evidence="2">The sequence shown here is derived from an EMBL/GenBank/DDBJ whole genome shotgun (WGS) entry which is preliminary data.</text>
</comment>
<evidence type="ECO:0000313" key="3">
    <source>
        <dbReference type="Proteomes" id="UP001154282"/>
    </source>
</evidence>
<sequence length="154" mass="16698">MAKSLLLYLHYYSPIATSTRSTRIICSTGGGGKKNPSDHPRRSHRANHDPAKLKNKQKNMDPAAAGEGGGGRRHPLSEVVSDCVRRWFEDTLRDANAGDIGMQVLVGQMYCAGYGVPKDVAKGRAWIDRASKTRSSAKKVGDKHPGYNASDSDS</sequence>
<dbReference type="EMBL" id="CAMGYJ010000005">
    <property type="protein sequence ID" value="CAI0416191.1"/>
    <property type="molecule type" value="Genomic_DNA"/>
</dbReference>
<proteinExistence type="predicted"/>
<protein>
    <submittedName>
        <fullName evidence="2">Uncharacterized protein</fullName>
    </submittedName>
</protein>
<feature type="compositionally biased region" description="Basic and acidic residues" evidence="1">
    <location>
        <begin position="35"/>
        <end position="52"/>
    </location>
</feature>
<dbReference type="PANTHER" id="PTHR36792">
    <property type="entry name" value="EXPRESSED PROTEIN"/>
    <property type="match status" value="1"/>
</dbReference>
<accession>A0AAV0K2H2</accession>
<evidence type="ECO:0000313" key="2">
    <source>
        <dbReference type="EMBL" id="CAI0416191.1"/>
    </source>
</evidence>
<dbReference type="InterPro" id="IPR011990">
    <property type="entry name" value="TPR-like_helical_dom_sf"/>
</dbReference>
<name>A0AAV0K2H2_9ROSI</name>
<keyword evidence="3" id="KW-1185">Reference proteome</keyword>
<dbReference type="AlphaFoldDB" id="A0AAV0K2H2"/>
<feature type="region of interest" description="Disordered" evidence="1">
    <location>
        <begin position="131"/>
        <end position="154"/>
    </location>
</feature>
<dbReference type="Gene3D" id="1.25.40.10">
    <property type="entry name" value="Tetratricopeptide repeat domain"/>
    <property type="match status" value="1"/>
</dbReference>